<evidence type="ECO:0000256" key="6">
    <source>
        <dbReference type="ARBA" id="ARBA00022801"/>
    </source>
</evidence>
<evidence type="ECO:0000256" key="5">
    <source>
        <dbReference type="ARBA" id="ARBA00022755"/>
    </source>
</evidence>
<evidence type="ECO:0000313" key="15">
    <source>
        <dbReference type="EMBL" id="AFZ12942.1"/>
    </source>
</evidence>
<keyword evidence="7 12" id="KW-0521">NADP</keyword>
<comment type="catalytic activity">
    <reaction evidence="12">
        <text>(6R)-5,10-methenyltetrahydrofolate + H2O = (6R)-10-formyltetrahydrofolate + H(+)</text>
        <dbReference type="Rhea" id="RHEA:23700"/>
        <dbReference type="ChEBI" id="CHEBI:15377"/>
        <dbReference type="ChEBI" id="CHEBI:15378"/>
        <dbReference type="ChEBI" id="CHEBI:57455"/>
        <dbReference type="ChEBI" id="CHEBI:195366"/>
        <dbReference type="EC" id="3.5.4.9"/>
    </reaction>
</comment>
<dbReference type="GO" id="GO:0009086">
    <property type="term" value="P:methionine biosynthetic process"/>
    <property type="evidence" value="ECO:0007669"/>
    <property type="project" value="UniProtKB-KW"/>
</dbReference>
<dbReference type="Pfam" id="PF02882">
    <property type="entry name" value="THF_DHG_CYH_C"/>
    <property type="match status" value="1"/>
</dbReference>
<reference evidence="15 16" key="1">
    <citation type="submission" date="2012-06" db="EMBL/GenBank/DDBJ databases">
        <title>Finished chromosome of genome of Crinalium epipsammum PCC 9333.</title>
        <authorList>
            <consortium name="US DOE Joint Genome Institute"/>
            <person name="Gugger M."/>
            <person name="Coursin T."/>
            <person name="Rippka R."/>
            <person name="Tandeau De Marsac N."/>
            <person name="Huntemann M."/>
            <person name="Wei C.-L."/>
            <person name="Han J."/>
            <person name="Detter J.C."/>
            <person name="Han C."/>
            <person name="Tapia R."/>
            <person name="Davenport K."/>
            <person name="Daligault H."/>
            <person name="Erkkila T."/>
            <person name="Gu W."/>
            <person name="Munk A.C.C."/>
            <person name="Teshima H."/>
            <person name="Xu Y."/>
            <person name="Chain P."/>
            <person name="Chen A."/>
            <person name="Krypides N."/>
            <person name="Mavromatis K."/>
            <person name="Markowitz V."/>
            <person name="Szeto E."/>
            <person name="Ivanova N."/>
            <person name="Mikhailova N."/>
            <person name="Ovchinnikova G."/>
            <person name="Pagani I."/>
            <person name="Pati A."/>
            <person name="Goodwin L."/>
            <person name="Peters L."/>
            <person name="Pitluck S."/>
            <person name="Woyke T."/>
            <person name="Kerfeld C."/>
        </authorList>
    </citation>
    <scope>NUCLEOTIDE SEQUENCE [LARGE SCALE GENOMIC DNA]</scope>
    <source>
        <strain evidence="15 16">PCC 9333</strain>
    </source>
</reference>
<dbReference type="PROSITE" id="PS00767">
    <property type="entry name" value="THF_DHG_CYH_2"/>
    <property type="match status" value="1"/>
</dbReference>
<dbReference type="Gene3D" id="3.40.50.720">
    <property type="entry name" value="NAD(P)-binding Rossmann-like Domain"/>
    <property type="match status" value="1"/>
</dbReference>
<feature type="domain" description="Tetrahydrofolate dehydrogenase/cyclohydrolase NAD(P)-binding" evidence="14">
    <location>
        <begin position="155"/>
        <end position="299"/>
    </location>
</feature>
<dbReference type="Pfam" id="PF00763">
    <property type="entry name" value="THF_DHG_CYH"/>
    <property type="match status" value="1"/>
</dbReference>
<dbReference type="InterPro" id="IPR020867">
    <property type="entry name" value="THF_DH/CycHdrlase_CS"/>
</dbReference>
<keyword evidence="6 12" id="KW-0378">Hydrolase</keyword>
<keyword evidence="5 12" id="KW-0658">Purine biosynthesis</keyword>
<dbReference type="GO" id="GO:0000105">
    <property type="term" value="P:L-histidine biosynthetic process"/>
    <property type="evidence" value="ECO:0007669"/>
    <property type="project" value="UniProtKB-KW"/>
</dbReference>
<keyword evidence="9 12" id="KW-0368">Histidine biosynthesis</keyword>
<evidence type="ECO:0000256" key="7">
    <source>
        <dbReference type="ARBA" id="ARBA00022857"/>
    </source>
</evidence>
<dbReference type="Proteomes" id="UP000010472">
    <property type="component" value="Chromosome"/>
</dbReference>
<proteinExistence type="inferred from homology"/>
<evidence type="ECO:0000313" key="16">
    <source>
        <dbReference type="Proteomes" id="UP000010472"/>
    </source>
</evidence>
<dbReference type="EC" id="1.5.1.5" evidence="12"/>
<dbReference type="KEGG" id="cep:Cri9333_2064"/>
<evidence type="ECO:0000256" key="4">
    <source>
        <dbReference type="ARBA" id="ARBA00022605"/>
    </source>
</evidence>
<evidence type="ECO:0000259" key="13">
    <source>
        <dbReference type="Pfam" id="PF00763"/>
    </source>
</evidence>
<keyword evidence="10 12" id="KW-0486">Methionine biosynthesis</keyword>
<dbReference type="PANTHER" id="PTHR48099:SF5">
    <property type="entry name" value="C-1-TETRAHYDROFOLATE SYNTHASE, CYTOPLASMIC"/>
    <property type="match status" value="1"/>
</dbReference>
<dbReference type="SUPFAM" id="SSF53223">
    <property type="entry name" value="Aminoacid dehydrogenase-like, N-terminal domain"/>
    <property type="match status" value="1"/>
</dbReference>
<evidence type="ECO:0000256" key="9">
    <source>
        <dbReference type="ARBA" id="ARBA00023102"/>
    </source>
</evidence>
<evidence type="ECO:0000256" key="10">
    <source>
        <dbReference type="ARBA" id="ARBA00023167"/>
    </source>
</evidence>
<dbReference type="AlphaFoldDB" id="K9VZK8"/>
<dbReference type="EMBL" id="CP003620">
    <property type="protein sequence ID" value="AFZ12942.1"/>
    <property type="molecule type" value="Genomic_DNA"/>
</dbReference>
<dbReference type="InterPro" id="IPR020631">
    <property type="entry name" value="THF_DH/CycHdrlase_NAD-bd_dom"/>
</dbReference>
<name>K9VZK8_9CYAN</name>
<comment type="similarity">
    <text evidence="12">Belongs to the tetrahydrofolate dehydrogenase/cyclohydrolase family.</text>
</comment>
<keyword evidence="16" id="KW-1185">Reference proteome</keyword>
<dbReference type="HOGENOM" id="CLU_034045_2_1_3"/>
<evidence type="ECO:0000256" key="11">
    <source>
        <dbReference type="ARBA" id="ARBA00023268"/>
    </source>
</evidence>
<evidence type="ECO:0000256" key="12">
    <source>
        <dbReference type="HAMAP-Rule" id="MF_01576"/>
    </source>
</evidence>
<dbReference type="InterPro" id="IPR020630">
    <property type="entry name" value="THF_DH/CycHdrlase_cat_dom"/>
</dbReference>
<dbReference type="NCBIfam" id="NF008058">
    <property type="entry name" value="PRK10792.1"/>
    <property type="match status" value="1"/>
</dbReference>
<dbReference type="Gene3D" id="3.40.50.10860">
    <property type="entry name" value="Leucine Dehydrogenase, chain A, domain 1"/>
    <property type="match status" value="1"/>
</dbReference>
<keyword evidence="4 12" id="KW-0028">Amino-acid biosynthesis</keyword>
<keyword evidence="3 12" id="KW-0554">One-carbon metabolism</keyword>
<dbReference type="eggNOG" id="COG0190">
    <property type="taxonomic scope" value="Bacteria"/>
</dbReference>
<protein>
    <recommendedName>
        <fullName evidence="12">Bifunctional protein FolD</fullName>
    </recommendedName>
    <domain>
        <recommendedName>
            <fullName evidence="12">Methylenetetrahydrofolate dehydrogenase</fullName>
            <ecNumber evidence="12">1.5.1.5</ecNumber>
        </recommendedName>
    </domain>
    <domain>
        <recommendedName>
            <fullName evidence="12">Methenyltetrahydrofolate cyclohydrolase</fullName>
            <ecNumber evidence="12">3.5.4.9</ecNumber>
        </recommendedName>
    </domain>
</protein>
<dbReference type="STRING" id="1173022.Cri9333_2064"/>
<dbReference type="GO" id="GO:0006164">
    <property type="term" value="P:purine nucleotide biosynthetic process"/>
    <property type="evidence" value="ECO:0007669"/>
    <property type="project" value="UniProtKB-KW"/>
</dbReference>
<dbReference type="UniPathway" id="UPA00193"/>
<dbReference type="SUPFAM" id="SSF51735">
    <property type="entry name" value="NAD(P)-binding Rossmann-fold domains"/>
    <property type="match status" value="1"/>
</dbReference>
<comment type="catalytic activity">
    <reaction evidence="12">
        <text>(6R)-5,10-methylene-5,6,7,8-tetrahydrofolate + NADP(+) = (6R)-5,10-methenyltetrahydrofolate + NADPH</text>
        <dbReference type="Rhea" id="RHEA:22812"/>
        <dbReference type="ChEBI" id="CHEBI:15636"/>
        <dbReference type="ChEBI" id="CHEBI:57455"/>
        <dbReference type="ChEBI" id="CHEBI:57783"/>
        <dbReference type="ChEBI" id="CHEBI:58349"/>
        <dbReference type="EC" id="1.5.1.5"/>
    </reaction>
</comment>
<evidence type="ECO:0000256" key="2">
    <source>
        <dbReference type="ARBA" id="ARBA00011738"/>
    </source>
</evidence>
<dbReference type="GO" id="GO:0004477">
    <property type="term" value="F:methenyltetrahydrofolate cyclohydrolase activity"/>
    <property type="evidence" value="ECO:0007669"/>
    <property type="project" value="UniProtKB-UniRule"/>
</dbReference>
<comment type="pathway">
    <text evidence="1 12">One-carbon metabolism; tetrahydrofolate interconversion.</text>
</comment>
<feature type="domain" description="Tetrahydrofolate dehydrogenase/cyclohydrolase catalytic" evidence="13">
    <location>
        <begin position="21"/>
        <end position="136"/>
    </location>
</feature>
<comment type="caution">
    <text evidence="12">Lacks conserved residue(s) required for the propagation of feature annotation.</text>
</comment>
<feature type="binding site" evidence="12">
    <location>
        <begin position="181"/>
        <end position="183"/>
    </location>
    <ligand>
        <name>NADP(+)</name>
        <dbReference type="ChEBI" id="CHEBI:58349"/>
    </ligand>
</feature>
<dbReference type="PANTHER" id="PTHR48099">
    <property type="entry name" value="C-1-TETRAHYDROFOLATE SYNTHASE, CYTOPLASMIC-RELATED"/>
    <property type="match status" value="1"/>
</dbReference>
<dbReference type="InterPro" id="IPR036291">
    <property type="entry name" value="NAD(P)-bd_dom_sf"/>
</dbReference>
<feature type="binding site" evidence="12">
    <location>
        <position position="247"/>
    </location>
    <ligand>
        <name>NADP(+)</name>
        <dbReference type="ChEBI" id="CHEBI:58349"/>
    </ligand>
</feature>
<organism evidence="15 16">
    <name type="scientific">Crinalium epipsammum PCC 9333</name>
    <dbReference type="NCBI Taxonomy" id="1173022"/>
    <lineage>
        <taxon>Bacteria</taxon>
        <taxon>Bacillati</taxon>
        <taxon>Cyanobacteriota</taxon>
        <taxon>Cyanophyceae</taxon>
        <taxon>Gomontiellales</taxon>
        <taxon>Gomontiellaceae</taxon>
        <taxon>Crinalium</taxon>
    </lineage>
</organism>
<dbReference type="GO" id="GO:0004488">
    <property type="term" value="F:methylenetetrahydrofolate dehydrogenase (NADP+) activity"/>
    <property type="evidence" value="ECO:0007669"/>
    <property type="project" value="UniProtKB-UniRule"/>
</dbReference>
<comment type="subunit">
    <text evidence="2 12">Homodimer.</text>
</comment>
<comment type="function">
    <text evidence="12">Catalyzes the oxidation of 5,10-methylenetetrahydrofolate to 5,10-methenyltetrahydrofolate and then the hydrolysis of 5,10-methenyltetrahydrofolate to 10-formyltetrahydrofolate.</text>
</comment>
<dbReference type="InterPro" id="IPR046346">
    <property type="entry name" value="Aminoacid_DH-like_N_sf"/>
</dbReference>
<keyword evidence="8 12" id="KW-0560">Oxidoreductase</keyword>
<dbReference type="PATRIC" id="fig|1173022.3.peg.2228"/>
<dbReference type="InterPro" id="IPR000672">
    <property type="entry name" value="THF_DH/CycHdrlase"/>
</dbReference>
<dbReference type="CDD" id="cd01080">
    <property type="entry name" value="NAD_bind_m-THF_DH_Cyclohyd"/>
    <property type="match status" value="1"/>
</dbReference>
<dbReference type="HAMAP" id="MF_01576">
    <property type="entry name" value="THF_DHG_CYH"/>
    <property type="match status" value="1"/>
</dbReference>
<dbReference type="PRINTS" id="PR00085">
    <property type="entry name" value="THFDHDRGNASE"/>
</dbReference>
<dbReference type="FunFam" id="3.40.50.10860:FF:000005">
    <property type="entry name" value="C-1-tetrahydrofolate synthase, cytoplasmic, putative"/>
    <property type="match status" value="1"/>
</dbReference>
<evidence type="ECO:0000256" key="1">
    <source>
        <dbReference type="ARBA" id="ARBA00004777"/>
    </source>
</evidence>
<evidence type="ECO:0000259" key="14">
    <source>
        <dbReference type="Pfam" id="PF02882"/>
    </source>
</evidence>
<dbReference type="GO" id="GO:0005829">
    <property type="term" value="C:cytosol"/>
    <property type="evidence" value="ECO:0007669"/>
    <property type="project" value="TreeGrafter"/>
</dbReference>
<dbReference type="EC" id="3.5.4.9" evidence="12"/>
<accession>K9VZK8</accession>
<dbReference type="GO" id="GO:0035999">
    <property type="term" value="P:tetrahydrofolate interconversion"/>
    <property type="evidence" value="ECO:0007669"/>
    <property type="project" value="UniProtKB-UniRule"/>
</dbReference>
<sequence>MLSLFPPCYLHTMDSTITPILDGKNLAQRIQTELQQQVEQLQGKFGRPPGLAVLMVGDNPASAAYVGNKEKACTKVGIASFGKHFPTDTTQSELEQVIEQLNQDEQVDGILVQLPLPEHLDAVTLLHKIAPDKDADGLHPVNLGHLVRGEEGLRSCTPAGVMRLLEEYKIDLKGKHAVVVGRSILVGKPLALMLLAADATVTIAHSRSQDLSAITRSADILIAAVGRPEMITADMVKPGAVVVDVGINRVTDKTGKSRLVGDVHFDSVKDVAEFITPVPGGVGPMTVAILLQNTVQSYIRTMNS</sequence>
<dbReference type="NCBIfam" id="NF010783">
    <property type="entry name" value="PRK14186.1"/>
    <property type="match status" value="1"/>
</dbReference>
<evidence type="ECO:0000256" key="3">
    <source>
        <dbReference type="ARBA" id="ARBA00022563"/>
    </source>
</evidence>
<gene>
    <name evidence="12" type="primary">folD</name>
    <name evidence="15" type="ORF">Cri9333_2064</name>
</gene>
<dbReference type="FunFam" id="3.40.50.720:FF:000094">
    <property type="entry name" value="Bifunctional protein FolD"/>
    <property type="match status" value="1"/>
</dbReference>
<evidence type="ECO:0000256" key="8">
    <source>
        <dbReference type="ARBA" id="ARBA00023002"/>
    </source>
</evidence>
<keyword evidence="11 12" id="KW-0511">Multifunctional enzyme</keyword>